<dbReference type="EMBL" id="GBXM01025212">
    <property type="protein sequence ID" value="JAH83365.1"/>
    <property type="molecule type" value="Transcribed_RNA"/>
</dbReference>
<reference evidence="1" key="1">
    <citation type="submission" date="2014-11" db="EMBL/GenBank/DDBJ databases">
        <authorList>
            <person name="Amaro Gonzalez C."/>
        </authorList>
    </citation>
    <scope>NUCLEOTIDE SEQUENCE</scope>
</reference>
<evidence type="ECO:0000313" key="1">
    <source>
        <dbReference type="EMBL" id="JAH83365.1"/>
    </source>
</evidence>
<reference evidence="1" key="2">
    <citation type="journal article" date="2015" name="Fish Shellfish Immunol.">
        <title>Early steps in the European eel (Anguilla anguilla)-Vibrio vulnificus interaction in the gills: Role of the RtxA13 toxin.</title>
        <authorList>
            <person name="Callol A."/>
            <person name="Pajuelo D."/>
            <person name="Ebbesson L."/>
            <person name="Teles M."/>
            <person name="MacKenzie S."/>
            <person name="Amaro C."/>
        </authorList>
    </citation>
    <scope>NUCLEOTIDE SEQUENCE</scope>
</reference>
<name>A0A0E9W1E8_ANGAN</name>
<accession>A0A0E9W1E8</accession>
<sequence length="79" mass="9112">MALIDRPLCYSSAEYKRQQTLLLSVTRSEDQNMLFVAFKLPPMFTFLPDSPHIRYIFLNINVSNTNTIVQLVGSAYRDP</sequence>
<protein>
    <submittedName>
        <fullName evidence="1">Uncharacterized protein</fullName>
    </submittedName>
</protein>
<dbReference type="AlphaFoldDB" id="A0A0E9W1E8"/>
<organism evidence="1">
    <name type="scientific">Anguilla anguilla</name>
    <name type="common">European freshwater eel</name>
    <name type="synonym">Muraena anguilla</name>
    <dbReference type="NCBI Taxonomy" id="7936"/>
    <lineage>
        <taxon>Eukaryota</taxon>
        <taxon>Metazoa</taxon>
        <taxon>Chordata</taxon>
        <taxon>Craniata</taxon>
        <taxon>Vertebrata</taxon>
        <taxon>Euteleostomi</taxon>
        <taxon>Actinopterygii</taxon>
        <taxon>Neopterygii</taxon>
        <taxon>Teleostei</taxon>
        <taxon>Anguilliformes</taxon>
        <taxon>Anguillidae</taxon>
        <taxon>Anguilla</taxon>
    </lineage>
</organism>
<proteinExistence type="predicted"/>